<evidence type="ECO:0000256" key="6">
    <source>
        <dbReference type="ARBA" id="ARBA00022839"/>
    </source>
</evidence>
<dbReference type="RefSeq" id="WP_222424399.1">
    <property type="nucleotide sequence ID" value="NZ_CYPS01000011.1"/>
</dbReference>
<dbReference type="GO" id="GO:0008408">
    <property type="term" value="F:3'-5' exonuclease activity"/>
    <property type="evidence" value="ECO:0007669"/>
    <property type="project" value="InterPro"/>
</dbReference>
<dbReference type="InterPro" id="IPR036397">
    <property type="entry name" value="RNaseH_sf"/>
</dbReference>
<name>A0A0P1E1T5_9RHOB</name>
<keyword evidence="10" id="KW-0548">Nucleotidyltransferase</keyword>
<keyword evidence="6" id="KW-0269">Exonuclease</keyword>
<evidence type="ECO:0000313" key="10">
    <source>
        <dbReference type="EMBL" id="CUH42058.1"/>
    </source>
</evidence>
<keyword evidence="10" id="KW-0808">Transferase</keyword>
<dbReference type="EMBL" id="CYPS01000011">
    <property type="protein sequence ID" value="CUH42058.1"/>
    <property type="molecule type" value="Genomic_DNA"/>
</dbReference>
<dbReference type="AlphaFoldDB" id="A0A0P1E1T5"/>
<sequence length="724" mass="80732">MNATKPMKESDSLPINNQLPKLFRRIVASKSTLFRNSDGTVAIETNDADLRADVTNLQASIAAAVNPSIDHEQRNAARDLLHGFTVELIEDVATAERAVAELTRRAKLSGCLAFDTETAVRSEFLTPVPVVFTKAGSIAKRQPKTGVAGYALNPRKSRVRLIQAYAGGRQVALFDMSKLAPSVIAPLLQDVPALAAFNAVFDAKFLLSDGYAEPTPRIYDVMTAMRLINGSRDNMAKSAMTLLGIEVPKGLGASDWHRQNLNQDQLDYAAIDALITFWLWEKQRDLLDDVDEHAQSLSDDLIVPVARMELAGLPISRERHTSKVAHWQSSLADAQKDLASATKSQLRDIPTSRQVCAYLEGTLSADNLEAWPRTKKNEQLCTDQKALKNHGADIPGIPELLTVRAWAKALSTYGDNLAQHIDDDDRIRSSFLIAGARTGRFSSRNVNLQNQPKRGKLLAGFRDIFAAKPGHIIISADYSQIELRIAAELSGDTEMREAFRQRIDLHTRTASLLTTDEPTREDRTLAKAANFGLLYGSGVRGFRNFAKATYGLDLTHNDADELISDFFAAYPELHRWRFRQERETRRDGVVSTLGGRRWDFSWRSHTADDKGFDDLENWQINDWLDGYERNFALNHPIQGVAAEVIGVALCYVDKALRHLPARIVATVHDELVIECANNPDTVRAVRRNLNARMTRAWLEFFPDAPWRGVVDITQGPSWGEQEKT</sequence>
<evidence type="ECO:0000256" key="3">
    <source>
        <dbReference type="ARBA" id="ARBA00012417"/>
    </source>
</evidence>
<comment type="subunit">
    <text evidence="2">Single-chain monomer with multiple functions.</text>
</comment>
<evidence type="ECO:0000256" key="1">
    <source>
        <dbReference type="ARBA" id="ARBA00007705"/>
    </source>
</evidence>
<feature type="domain" description="3'-5' exonuclease" evidence="8">
    <location>
        <begin position="116"/>
        <end position="288"/>
    </location>
</feature>
<dbReference type="Gene3D" id="1.20.1060.10">
    <property type="entry name" value="Taq DNA Polymerase, Chain T, domain 4"/>
    <property type="match status" value="1"/>
</dbReference>
<protein>
    <recommendedName>
        <fullName evidence="4">DNA polymerase I</fullName>
        <ecNumber evidence="3">2.7.7.7</ecNumber>
    </recommendedName>
</protein>
<keyword evidence="6" id="KW-0378">Hydrolase</keyword>
<dbReference type="Gene3D" id="1.10.150.20">
    <property type="entry name" value="5' to 3' exonuclease, C-terminal subdomain"/>
    <property type="match status" value="1"/>
</dbReference>
<evidence type="ECO:0000256" key="4">
    <source>
        <dbReference type="ARBA" id="ARBA00020311"/>
    </source>
</evidence>
<comment type="catalytic activity">
    <reaction evidence="7">
        <text>DNA(n) + a 2'-deoxyribonucleoside 5'-triphosphate = DNA(n+1) + diphosphate</text>
        <dbReference type="Rhea" id="RHEA:22508"/>
        <dbReference type="Rhea" id="RHEA-COMP:17339"/>
        <dbReference type="Rhea" id="RHEA-COMP:17340"/>
        <dbReference type="ChEBI" id="CHEBI:33019"/>
        <dbReference type="ChEBI" id="CHEBI:61560"/>
        <dbReference type="ChEBI" id="CHEBI:173112"/>
        <dbReference type="EC" id="2.7.7.7"/>
    </reaction>
</comment>
<keyword evidence="11" id="KW-1185">Reference proteome</keyword>
<dbReference type="SMART" id="SM00474">
    <property type="entry name" value="35EXOc"/>
    <property type="match status" value="1"/>
</dbReference>
<dbReference type="PANTHER" id="PTHR10133">
    <property type="entry name" value="DNA POLYMERASE I"/>
    <property type="match status" value="1"/>
</dbReference>
<dbReference type="Gene3D" id="3.30.70.370">
    <property type="match status" value="1"/>
</dbReference>
<dbReference type="GO" id="GO:0003887">
    <property type="term" value="F:DNA-directed DNA polymerase activity"/>
    <property type="evidence" value="ECO:0007669"/>
    <property type="project" value="UniProtKB-EC"/>
</dbReference>
<dbReference type="InterPro" id="IPR001098">
    <property type="entry name" value="DNA-dir_DNA_pol_A_palm_dom"/>
</dbReference>
<dbReference type="SMART" id="SM00482">
    <property type="entry name" value="POLAc"/>
    <property type="match status" value="1"/>
</dbReference>
<dbReference type="InterPro" id="IPR012337">
    <property type="entry name" value="RNaseH-like_sf"/>
</dbReference>
<dbReference type="GO" id="GO:0006302">
    <property type="term" value="P:double-strand break repair"/>
    <property type="evidence" value="ECO:0007669"/>
    <property type="project" value="TreeGrafter"/>
</dbReference>
<evidence type="ECO:0000313" key="11">
    <source>
        <dbReference type="Proteomes" id="UP000050786"/>
    </source>
</evidence>
<dbReference type="EC" id="2.7.7.7" evidence="3"/>
<dbReference type="GO" id="GO:0006261">
    <property type="term" value="P:DNA-templated DNA replication"/>
    <property type="evidence" value="ECO:0007669"/>
    <property type="project" value="InterPro"/>
</dbReference>
<comment type="similarity">
    <text evidence="1">Belongs to the DNA polymerase type-A family.</text>
</comment>
<evidence type="ECO:0000259" key="9">
    <source>
        <dbReference type="SMART" id="SM00482"/>
    </source>
</evidence>
<reference evidence="11" key="1">
    <citation type="submission" date="2015-09" db="EMBL/GenBank/DDBJ databases">
        <authorList>
            <person name="Rodrigo-Torres L."/>
            <person name="Arahal D.R."/>
        </authorList>
    </citation>
    <scope>NUCLEOTIDE SEQUENCE [LARGE SCALE GENOMIC DNA]</scope>
    <source>
        <strain evidence="11">CECT 4293</strain>
    </source>
</reference>
<accession>A0A0P1E1T5</accession>
<dbReference type="InterPro" id="IPR002562">
    <property type="entry name" value="3'-5'_exonuclease_dom"/>
</dbReference>
<dbReference type="PRINTS" id="PR00868">
    <property type="entry name" value="DNAPOLI"/>
</dbReference>
<dbReference type="InterPro" id="IPR002298">
    <property type="entry name" value="DNA_polymerase_A"/>
</dbReference>
<organism evidence="10 11">
    <name type="scientific">Ruegeria atlantica</name>
    <dbReference type="NCBI Taxonomy" id="81569"/>
    <lineage>
        <taxon>Bacteria</taxon>
        <taxon>Pseudomonadati</taxon>
        <taxon>Pseudomonadota</taxon>
        <taxon>Alphaproteobacteria</taxon>
        <taxon>Rhodobacterales</taxon>
        <taxon>Roseobacteraceae</taxon>
        <taxon>Ruegeria</taxon>
    </lineage>
</organism>
<gene>
    <name evidence="10" type="primary">polA_1</name>
    <name evidence="10" type="ORF">RUM4293_00943</name>
</gene>
<dbReference type="InterPro" id="IPR043502">
    <property type="entry name" value="DNA/RNA_pol_sf"/>
</dbReference>
<dbReference type="SUPFAM" id="SSF53098">
    <property type="entry name" value="Ribonuclease H-like"/>
    <property type="match status" value="1"/>
</dbReference>
<keyword evidence="5" id="KW-0235">DNA replication</keyword>
<evidence type="ECO:0000256" key="2">
    <source>
        <dbReference type="ARBA" id="ARBA00011541"/>
    </source>
</evidence>
<keyword evidence="6" id="KW-0540">Nuclease</keyword>
<dbReference type="Pfam" id="PF00476">
    <property type="entry name" value="DNA_pol_A"/>
    <property type="match status" value="1"/>
</dbReference>
<dbReference type="Pfam" id="PF01612">
    <property type="entry name" value="DNA_pol_A_exo1"/>
    <property type="match status" value="1"/>
</dbReference>
<evidence type="ECO:0000256" key="5">
    <source>
        <dbReference type="ARBA" id="ARBA00022705"/>
    </source>
</evidence>
<proteinExistence type="inferred from homology"/>
<dbReference type="Gene3D" id="3.30.420.10">
    <property type="entry name" value="Ribonuclease H-like superfamily/Ribonuclease H"/>
    <property type="match status" value="1"/>
</dbReference>
<evidence type="ECO:0000256" key="7">
    <source>
        <dbReference type="ARBA" id="ARBA00049244"/>
    </source>
</evidence>
<dbReference type="GO" id="GO:0003677">
    <property type="term" value="F:DNA binding"/>
    <property type="evidence" value="ECO:0007669"/>
    <property type="project" value="InterPro"/>
</dbReference>
<dbReference type="Proteomes" id="UP000050786">
    <property type="component" value="Unassembled WGS sequence"/>
</dbReference>
<dbReference type="SUPFAM" id="SSF56672">
    <property type="entry name" value="DNA/RNA polymerases"/>
    <property type="match status" value="1"/>
</dbReference>
<evidence type="ECO:0000259" key="8">
    <source>
        <dbReference type="SMART" id="SM00474"/>
    </source>
</evidence>
<dbReference type="PANTHER" id="PTHR10133:SF27">
    <property type="entry name" value="DNA POLYMERASE NU"/>
    <property type="match status" value="1"/>
</dbReference>
<feature type="domain" description="DNA-directed DNA polymerase family A palm" evidence="9">
    <location>
        <begin position="455"/>
        <end position="679"/>
    </location>
</feature>